<evidence type="ECO:0000313" key="3">
    <source>
        <dbReference type="Proteomes" id="UP000515917"/>
    </source>
</evidence>
<dbReference type="PANTHER" id="PTHR12302">
    <property type="entry name" value="EBNA2 BINDING PROTEIN P100"/>
    <property type="match status" value="1"/>
</dbReference>
<sequence length="165" mass="18596">MFRLCVLLLLLTACKANEPAKSVLSGVVIKVLDGDSLIIRDAANQEHALRLAFIDAPEHSQAFGSESRRSLDRWAYQKTVEAAVMDTDKYQRSVVLLRVGGKDINAEQVKAGFAWHYQHFAKGKQSTEQFALYQAAEGEARAARRGLWQEATPMPPWDYRRAHPR</sequence>
<proteinExistence type="predicted"/>
<feature type="domain" description="TNase-like" evidence="1">
    <location>
        <begin position="22"/>
        <end position="150"/>
    </location>
</feature>
<dbReference type="Gene3D" id="2.40.50.90">
    <property type="match status" value="1"/>
</dbReference>
<dbReference type="RefSeq" id="WP_130105550.1">
    <property type="nucleotide sequence ID" value="NZ_CP025781.1"/>
</dbReference>
<keyword evidence="3" id="KW-1185">Reference proteome</keyword>
<gene>
    <name evidence="2" type="ORF">C1H71_04830</name>
</gene>
<name>A0A7G3G6W8_9NEIS</name>
<dbReference type="Pfam" id="PF00565">
    <property type="entry name" value="SNase"/>
    <property type="match status" value="1"/>
</dbReference>
<dbReference type="EMBL" id="CP025781">
    <property type="protein sequence ID" value="QBC42942.1"/>
    <property type="molecule type" value="Genomic_DNA"/>
</dbReference>
<dbReference type="SMART" id="SM00318">
    <property type="entry name" value="SNc"/>
    <property type="match status" value="1"/>
</dbReference>
<evidence type="ECO:0000313" key="2">
    <source>
        <dbReference type="EMBL" id="QBC42942.1"/>
    </source>
</evidence>
<protein>
    <submittedName>
        <fullName evidence="2">Nuclease</fullName>
    </submittedName>
</protein>
<dbReference type="InterPro" id="IPR035437">
    <property type="entry name" value="SNase_OB-fold_sf"/>
</dbReference>
<dbReference type="SUPFAM" id="SSF50199">
    <property type="entry name" value="Staphylococcal nuclease"/>
    <property type="match status" value="1"/>
</dbReference>
<dbReference type="InterPro" id="IPR016071">
    <property type="entry name" value="Staphylococal_nuclease_OB-fold"/>
</dbReference>
<dbReference type="PANTHER" id="PTHR12302:SF26">
    <property type="entry name" value="BLR1266 PROTEIN"/>
    <property type="match status" value="1"/>
</dbReference>
<reference evidence="2 3" key="1">
    <citation type="submission" date="2018-01" db="EMBL/GenBank/DDBJ databases">
        <title>Genome sequence of Iodobacter sp. strain PCH194 isolated from Indian Trans-Himalaya.</title>
        <authorList>
            <person name="Kumar V."/>
            <person name="Thakur V."/>
            <person name="Kumar S."/>
            <person name="Singh D."/>
        </authorList>
    </citation>
    <scope>NUCLEOTIDE SEQUENCE [LARGE SCALE GENOMIC DNA]</scope>
    <source>
        <strain evidence="2 3">PCH194</strain>
    </source>
</reference>
<evidence type="ECO:0000259" key="1">
    <source>
        <dbReference type="PROSITE" id="PS50830"/>
    </source>
</evidence>
<dbReference type="AlphaFoldDB" id="A0A7G3G6W8"/>
<dbReference type="PROSITE" id="PS50830">
    <property type="entry name" value="TNASE_3"/>
    <property type="match status" value="1"/>
</dbReference>
<dbReference type="KEGG" id="ifl:C1H71_04830"/>
<dbReference type="Proteomes" id="UP000515917">
    <property type="component" value="Chromosome"/>
</dbReference>
<organism evidence="2 3">
    <name type="scientific">Iodobacter fluviatilis</name>
    <dbReference type="NCBI Taxonomy" id="537"/>
    <lineage>
        <taxon>Bacteria</taxon>
        <taxon>Pseudomonadati</taxon>
        <taxon>Pseudomonadota</taxon>
        <taxon>Betaproteobacteria</taxon>
        <taxon>Neisseriales</taxon>
        <taxon>Chitinibacteraceae</taxon>
        <taxon>Iodobacter</taxon>
    </lineage>
</organism>
<accession>A0A7G3G6W8</accession>